<organism evidence="12 13">
    <name type="scientific">Rheinheimera riviphila</name>
    <dbReference type="NCBI Taxonomy" id="1834037"/>
    <lineage>
        <taxon>Bacteria</taxon>
        <taxon>Pseudomonadati</taxon>
        <taxon>Pseudomonadota</taxon>
        <taxon>Gammaproteobacteria</taxon>
        <taxon>Chromatiales</taxon>
        <taxon>Chromatiaceae</taxon>
        <taxon>Rheinheimera</taxon>
    </lineage>
</organism>
<dbReference type="InterPro" id="IPR001497">
    <property type="entry name" value="MethylDNA_cys_MeTrfase_AS"/>
</dbReference>
<evidence type="ECO:0000256" key="3">
    <source>
        <dbReference type="ARBA" id="ARBA00022490"/>
    </source>
</evidence>
<dbReference type="CDD" id="cd06445">
    <property type="entry name" value="ATase"/>
    <property type="match status" value="1"/>
</dbReference>
<keyword evidence="4 9" id="KW-0489">Methyltransferase</keyword>
<dbReference type="Gene3D" id="1.10.10.10">
    <property type="entry name" value="Winged helix-like DNA-binding domain superfamily/Winged helix DNA-binding domain"/>
    <property type="match status" value="1"/>
</dbReference>
<evidence type="ECO:0000256" key="9">
    <source>
        <dbReference type="HAMAP-Rule" id="MF_00772"/>
    </source>
</evidence>
<gene>
    <name evidence="12" type="ORF">EOE67_10810</name>
</gene>
<evidence type="ECO:0000259" key="11">
    <source>
        <dbReference type="Pfam" id="PF02870"/>
    </source>
</evidence>
<comment type="miscellaneous">
    <text evidence="9">This enzyme catalyzes only one turnover and therefore is not strictly catalytic. According to one definition, an enzyme is a biocatalyst that acts repeatedly and over many reaction cycles.</text>
</comment>
<comment type="subcellular location">
    <subcellularLocation>
        <location evidence="9">Cytoplasm</location>
    </subcellularLocation>
</comment>
<dbReference type="InterPro" id="IPR036631">
    <property type="entry name" value="MGMT_N_sf"/>
</dbReference>
<comment type="catalytic activity">
    <reaction evidence="1 9">
        <text>a 4-O-methyl-thymidine in DNA + L-cysteinyl-[protein] = a thymidine in DNA + S-methyl-L-cysteinyl-[protein]</text>
        <dbReference type="Rhea" id="RHEA:53428"/>
        <dbReference type="Rhea" id="RHEA-COMP:10131"/>
        <dbReference type="Rhea" id="RHEA-COMP:10132"/>
        <dbReference type="Rhea" id="RHEA-COMP:13555"/>
        <dbReference type="Rhea" id="RHEA-COMP:13556"/>
        <dbReference type="ChEBI" id="CHEBI:29950"/>
        <dbReference type="ChEBI" id="CHEBI:82612"/>
        <dbReference type="ChEBI" id="CHEBI:137386"/>
        <dbReference type="ChEBI" id="CHEBI:137387"/>
        <dbReference type="EC" id="2.1.1.63"/>
    </reaction>
</comment>
<comment type="caution">
    <text evidence="12">The sequence shown here is derived from an EMBL/GenBank/DDBJ whole genome shotgun (WGS) entry which is preliminary data.</text>
</comment>
<evidence type="ECO:0000313" key="12">
    <source>
        <dbReference type="EMBL" id="RVU37422.1"/>
    </source>
</evidence>
<protein>
    <recommendedName>
        <fullName evidence="9">Methylated-DNA--protein-cysteine methyltransferase</fullName>
        <ecNumber evidence="9">2.1.1.63</ecNumber>
    </recommendedName>
    <alternativeName>
        <fullName evidence="9">6-O-methylguanine-DNA methyltransferase</fullName>
        <shortName evidence="9">MGMT</shortName>
    </alternativeName>
    <alternativeName>
        <fullName evidence="9">O-6-methylguanine-DNA-alkyltransferase</fullName>
    </alternativeName>
</protein>
<dbReference type="Proteomes" id="UP000283077">
    <property type="component" value="Unassembled WGS sequence"/>
</dbReference>
<keyword evidence="13" id="KW-1185">Reference proteome</keyword>
<comment type="catalytic activity">
    <reaction evidence="8 9">
        <text>a 6-O-methyl-2'-deoxyguanosine in DNA + L-cysteinyl-[protein] = S-methyl-L-cysteinyl-[protein] + a 2'-deoxyguanosine in DNA</text>
        <dbReference type="Rhea" id="RHEA:24000"/>
        <dbReference type="Rhea" id="RHEA-COMP:10131"/>
        <dbReference type="Rhea" id="RHEA-COMP:10132"/>
        <dbReference type="Rhea" id="RHEA-COMP:11367"/>
        <dbReference type="Rhea" id="RHEA-COMP:11368"/>
        <dbReference type="ChEBI" id="CHEBI:29950"/>
        <dbReference type="ChEBI" id="CHEBI:82612"/>
        <dbReference type="ChEBI" id="CHEBI:85445"/>
        <dbReference type="ChEBI" id="CHEBI:85448"/>
        <dbReference type="EC" id="2.1.1.63"/>
    </reaction>
</comment>
<dbReference type="Gene3D" id="3.30.160.70">
    <property type="entry name" value="Methylated DNA-protein cysteine methyltransferase domain"/>
    <property type="match status" value="1"/>
</dbReference>
<dbReference type="InterPro" id="IPR014048">
    <property type="entry name" value="MethylDNA_cys_MeTrfase_DNA-bd"/>
</dbReference>
<dbReference type="OrthoDB" id="9802228at2"/>
<evidence type="ECO:0000256" key="5">
    <source>
        <dbReference type="ARBA" id="ARBA00022679"/>
    </source>
</evidence>
<dbReference type="Pfam" id="PF02870">
    <property type="entry name" value="Methyltransf_1N"/>
    <property type="match status" value="1"/>
</dbReference>
<dbReference type="PANTHER" id="PTHR10815">
    <property type="entry name" value="METHYLATED-DNA--PROTEIN-CYSTEINE METHYLTRANSFERASE"/>
    <property type="match status" value="1"/>
</dbReference>
<evidence type="ECO:0000259" key="10">
    <source>
        <dbReference type="Pfam" id="PF01035"/>
    </source>
</evidence>
<dbReference type="SUPFAM" id="SSF46767">
    <property type="entry name" value="Methylated DNA-protein cysteine methyltransferase, C-terminal domain"/>
    <property type="match status" value="1"/>
</dbReference>
<dbReference type="EC" id="2.1.1.63" evidence="9"/>
<sequence length="163" mass="17003">MAATGAATGDLLAGSAKTQAPKLEVVKVLAPVGSGHSICDTTSGTSAEDHLQQAIEQLQQYFAGERKQFSLTLAPSGSPFQQQVWQALCAIPFAHSCSYGAIANHLDNPKAVRAVGAANGRNPIAIVVPCHRVIGANGSLTGYAGGLNRKLWLLQHEMQCAGR</sequence>
<comment type="function">
    <text evidence="9">Involved in the cellular defense against the biological effects of O6-methylguanine (O6-MeG) and O4-methylthymine (O4-MeT) in DNA. Repairs the methylated nucleobase in DNA by stoichiometrically transferring the methyl group to a cysteine residue in the enzyme. This is a suicide reaction: the enzyme is irreversibly inactivated.</text>
</comment>
<name>A0A437QSF5_9GAMM</name>
<dbReference type="GO" id="GO:0032259">
    <property type="term" value="P:methylation"/>
    <property type="evidence" value="ECO:0007669"/>
    <property type="project" value="UniProtKB-KW"/>
</dbReference>
<evidence type="ECO:0000256" key="6">
    <source>
        <dbReference type="ARBA" id="ARBA00022763"/>
    </source>
</evidence>
<dbReference type="EMBL" id="SACS01000010">
    <property type="protein sequence ID" value="RVU37422.1"/>
    <property type="molecule type" value="Genomic_DNA"/>
</dbReference>
<evidence type="ECO:0000256" key="1">
    <source>
        <dbReference type="ARBA" id="ARBA00001286"/>
    </source>
</evidence>
<dbReference type="FunFam" id="1.10.10.10:FF:000214">
    <property type="entry name" value="Methylated-DNA--protein-cysteine methyltransferase"/>
    <property type="match status" value="1"/>
</dbReference>
<dbReference type="InterPro" id="IPR036388">
    <property type="entry name" value="WH-like_DNA-bd_sf"/>
</dbReference>
<dbReference type="InterPro" id="IPR023546">
    <property type="entry name" value="MGMT"/>
</dbReference>
<reference evidence="12 13" key="1">
    <citation type="submission" date="2019-01" db="EMBL/GenBank/DDBJ databases">
        <authorList>
            <person name="Chen W.-M."/>
        </authorList>
    </citation>
    <scope>NUCLEOTIDE SEQUENCE [LARGE SCALE GENOMIC DNA]</scope>
    <source>
        <strain evidence="12 13">KYPC3</strain>
    </source>
</reference>
<dbReference type="InterPro" id="IPR008332">
    <property type="entry name" value="MethylG_MeTrfase_N"/>
</dbReference>
<keyword evidence="5 9" id="KW-0808">Transferase</keyword>
<accession>A0A437QSF5</accession>
<dbReference type="NCBIfam" id="TIGR00589">
    <property type="entry name" value="ogt"/>
    <property type="match status" value="1"/>
</dbReference>
<proteinExistence type="inferred from homology"/>
<dbReference type="InterPro" id="IPR036217">
    <property type="entry name" value="MethylDNA_cys_MeTrfase_DNAb"/>
</dbReference>
<evidence type="ECO:0000256" key="8">
    <source>
        <dbReference type="ARBA" id="ARBA00049348"/>
    </source>
</evidence>
<evidence type="ECO:0000313" key="13">
    <source>
        <dbReference type="Proteomes" id="UP000283077"/>
    </source>
</evidence>
<feature type="domain" description="Methylated-DNA-[protein]-cysteine S-methyltransferase DNA binding" evidence="10">
    <location>
        <begin position="79"/>
        <end position="157"/>
    </location>
</feature>
<keyword evidence="7 9" id="KW-0234">DNA repair</keyword>
<feature type="active site" description="Nucleophile; methyl group acceptor" evidence="9">
    <location>
        <position position="130"/>
    </location>
</feature>
<dbReference type="AlphaFoldDB" id="A0A437QSF5"/>
<evidence type="ECO:0000256" key="7">
    <source>
        <dbReference type="ARBA" id="ARBA00023204"/>
    </source>
</evidence>
<evidence type="ECO:0000256" key="4">
    <source>
        <dbReference type="ARBA" id="ARBA00022603"/>
    </source>
</evidence>
<dbReference type="GO" id="GO:0003908">
    <property type="term" value="F:methylated-DNA-[protein]-cysteine S-methyltransferase activity"/>
    <property type="evidence" value="ECO:0007669"/>
    <property type="project" value="UniProtKB-UniRule"/>
</dbReference>
<dbReference type="Pfam" id="PF01035">
    <property type="entry name" value="DNA_binding_1"/>
    <property type="match status" value="1"/>
</dbReference>
<dbReference type="GO" id="GO:0005737">
    <property type="term" value="C:cytoplasm"/>
    <property type="evidence" value="ECO:0007669"/>
    <property type="project" value="UniProtKB-SubCell"/>
</dbReference>
<dbReference type="PROSITE" id="PS00374">
    <property type="entry name" value="MGMT"/>
    <property type="match status" value="1"/>
</dbReference>
<dbReference type="PANTHER" id="PTHR10815:SF5">
    <property type="entry name" value="METHYLATED-DNA--PROTEIN-CYSTEINE METHYLTRANSFERASE"/>
    <property type="match status" value="1"/>
</dbReference>
<keyword evidence="6 9" id="KW-0227">DNA damage</keyword>
<feature type="domain" description="Methylguanine DNA methyltransferase ribonuclease-like" evidence="11">
    <location>
        <begin position="45"/>
        <end position="74"/>
    </location>
</feature>
<comment type="similarity">
    <text evidence="2 9">Belongs to the MGMT family.</text>
</comment>
<dbReference type="HAMAP" id="MF_00772">
    <property type="entry name" value="OGT"/>
    <property type="match status" value="1"/>
</dbReference>
<dbReference type="GO" id="GO:0006307">
    <property type="term" value="P:DNA alkylation repair"/>
    <property type="evidence" value="ECO:0007669"/>
    <property type="project" value="UniProtKB-UniRule"/>
</dbReference>
<evidence type="ECO:0000256" key="2">
    <source>
        <dbReference type="ARBA" id="ARBA00008711"/>
    </source>
</evidence>
<dbReference type="SUPFAM" id="SSF53155">
    <property type="entry name" value="Methylated DNA-protein cysteine methyltransferase domain"/>
    <property type="match status" value="1"/>
</dbReference>
<keyword evidence="3 9" id="KW-0963">Cytoplasm</keyword>